<reference evidence="1 2" key="1">
    <citation type="journal article" date="2015" name="Nature">
        <title>rRNA introns, odd ribosomes, and small enigmatic genomes across a large radiation of phyla.</title>
        <authorList>
            <person name="Brown C.T."/>
            <person name="Hug L.A."/>
            <person name="Thomas B.C."/>
            <person name="Sharon I."/>
            <person name="Castelle C.J."/>
            <person name="Singh A."/>
            <person name="Wilkins M.J."/>
            <person name="Williams K.H."/>
            <person name="Banfield J.F."/>
        </authorList>
    </citation>
    <scope>NUCLEOTIDE SEQUENCE [LARGE SCALE GENOMIC DNA]</scope>
</reference>
<dbReference type="Proteomes" id="UP000033867">
    <property type="component" value="Unassembled WGS sequence"/>
</dbReference>
<sequence length="39" mass="4453">MLPEAFAKAVADLLWFINKPQINCFLQEVLAPSHSLFCF</sequence>
<organism evidence="1 2">
    <name type="scientific">Candidatus Magasanikbacteria bacterium GW2011_GWE2_42_7</name>
    <dbReference type="NCBI Taxonomy" id="1619052"/>
    <lineage>
        <taxon>Bacteria</taxon>
        <taxon>Candidatus Magasanikiibacteriota</taxon>
    </lineage>
</organism>
<comment type="caution">
    <text evidence="1">The sequence shown here is derived from an EMBL/GenBank/DDBJ whole genome shotgun (WGS) entry which is preliminary data.</text>
</comment>
<accession>A0A0G1DLT1</accession>
<name>A0A0G1DLT1_9BACT</name>
<protein>
    <submittedName>
        <fullName evidence="1">Uncharacterized protein</fullName>
    </submittedName>
</protein>
<dbReference type="AlphaFoldDB" id="A0A0G1DLT1"/>
<proteinExistence type="predicted"/>
<dbReference type="EMBL" id="LCEK01000019">
    <property type="protein sequence ID" value="KKS71796.1"/>
    <property type="molecule type" value="Genomic_DNA"/>
</dbReference>
<evidence type="ECO:0000313" key="2">
    <source>
        <dbReference type="Proteomes" id="UP000033867"/>
    </source>
</evidence>
<gene>
    <name evidence="1" type="ORF">UV42_C0019G0020</name>
</gene>
<evidence type="ECO:0000313" key="1">
    <source>
        <dbReference type="EMBL" id="KKS71796.1"/>
    </source>
</evidence>